<organism evidence="7 8">
    <name type="scientific">Haloarcula salina</name>
    <dbReference type="NCBI Taxonomy" id="1429914"/>
    <lineage>
        <taxon>Archaea</taxon>
        <taxon>Methanobacteriati</taxon>
        <taxon>Methanobacteriota</taxon>
        <taxon>Stenosarchaea group</taxon>
        <taxon>Halobacteria</taxon>
        <taxon>Halobacteriales</taxon>
        <taxon>Haloarculaceae</taxon>
        <taxon>Haloarcula</taxon>
    </lineage>
</organism>
<reference evidence="7" key="1">
    <citation type="submission" date="2021-06" db="EMBL/GenBank/DDBJ databases">
        <title>New haloarchaea isolates fom saline soil.</title>
        <authorList>
            <person name="Duran-Viseras A."/>
            <person name="Sanchez-Porro C.S."/>
            <person name="Ventosa A."/>
        </authorList>
    </citation>
    <scope>NUCLEOTIDE SEQUENCE</scope>
    <source>
        <strain evidence="7">JCM 18369</strain>
    </source>
</reference>
<feature type="region of interest" description="Disordered" evidence="5">
    <location>
        <begin position="1"/>
        <end position="60"/>
    </location>
</feature>
<name>A0AA41G2H8_9EURY</name>
<comment type="caution">
    <text evidence="7">The sequence shown here is derived from an EMBL/GenBank/DDBJ whole genome shotgun (WGS) entry which is preliminary data.</text>
</comment>
<dbReference type="Proteomes" id="UP001166304">
    <property type="component" value="Unassembled WGS sequence"/>
</dbReference>
<dbReference type="AlphaFoldDB" id="A0AA41G2H8"/>
<keyword evidence="8" id="KW-1185">Reference proteome</keyword>
<dbReference type="GO" id="GO:0046872">
    <property type="term" value="F:metal ion binding"/>
    <property type="evidence" value="ECO:0007669"/>
    <property type="project" value="UniProtKB-KW"/>
</dbReference>
<dbReference type="SUPFAM" id="SSF50022">
    <property type="entry name" value="ISP domain"/>
    <property type="match status" value="1"/>
</dbReference>
<dbReference type="GO" id="GO:0051537">
    <property type="term" value="F:2 iron, 2 sulfur cluster binding"/>
    <property type="evidence" value="ECO:0007669"/>
    <property type="project" value="UniProtKB-KW"/>
</dbReference>
<sequence length="177" mass="18765">MSDPVDVTVDTDDESASVRVHDDDGEVEAGDATVRFSFSAGSSGDDADGEGDPGGAEDADPRCIAALDAVPSDSTLVFEARDGRRGVECILHRAGDAVVAWKNSCPHEPDVPLDRGRGATVRGDRLVCHKHGAQFEREDGVCTHGPCAGDVLDGVAVSVRDGDVYLTDERFERAERR</sequence>
<keyword evidence="2" id="KW-0479">Metal-binding</keyword>
<evidence type="ECO:0000259" key="6">
    <source>
        <dbReference type="PROSITE" id="PS51296"/>
    </source>
</evidence>
<dbReference type="PANTHER" id="PTHR40261:SF1">
    <property type="entry name" value="RIESKE DOMAIN-CONTAINING PROTEIN"/>
    <property type="match status" value="1"/>
</dbReference>
<gene>
    <name evidence="7" type="ORF">KTS37_11380</name>
</gene>
<keyword evidence="1" id="KW-0001">2Fe-2S</keyword>
<evidence type="ECO:0000313" key="8">
    <source>
        <dbReference type="Proteomes" id="UP001166304"/>
    </source>
</evidence>
<dbReference type="InterPro" id="IPR017941">
    <property type="entry name" value="Rieske_2Fe-2S"/>
</dbReference>
<proteinExistence type="predicted"/>
<evidence type="ECO:0000256" key="2">
    <source>
        <dbReference type="ARBA" id="ARBA00022723"/>
    </source>
</evidence>
<dbReference type="PANTHER" id="PTHR40261">
    <property type="match status" value="1"/>
</dbReference>
<feature type="domain" description="Rieske" evidence="6">
    <location>
        <begin position="61"/>
        <end position="166"/>
    </location>
</feature>
<dbReference type="RefSeq" id="WP_162413447.1">
    <property type="nucleotide sequence ID" value="NZ_JAHQXE010000003.1"/>
</dbReference>
<protein>
    <submittedName>
        <fullName evidence="7">Rieske 2Fe-2S domain-containing protein</fullName>
    </submittedName>
</protein>
<evidence type="ECO:0000256" key="3">
    <source>
        <dbReference type="ARBA" id="ARBA00023004"/>
    </source>
</evidence>
<dbReference type="Pfam" id="PF00355">
    <property type="entry name" value="Rieske"/>
    <property type="match status" value="1"/>
</dbReference>
<accession>A0AA41G2H8</accession>
<evidence type="ECO:0000313" key="7">
    <source>
        <dbReference type="EMBL" id="MBV0902389.1"/>
    </source>
</evidence>
<feature type="compositionally biased region" description="Acidic residues" evidence="5">
    <location>
        <begin position="45"/>
        <end position="58"/>
    </location>
</feature>
<evidence type="ECO:0000256" key="5">
    <source>
        <dbReference type="SAM" id="MobiDB-lite"/>
    </source>
</evidence>
<dbReference type="InterPro" id="IPR036922">
    <property type="entry name" value="Rieske_2Fe-2S_sf"/>
</dbReference>
<evidence type="ECO:0000256" key="4">
    <source>
        <dbReference type="ARBA" id="ARBA00023014"/>
    </source>
</evidence>
<dbReference type="PROSITE" id="PS51296">
    <property type="entry name" value="RIESKE"/>
    <property type="match status" value="1"/>
</dbReference>
<dbReference type="Gene3D" id="2.102.10.10">
    <property type="entry name" value="Rieske [2Fe-2S] iron-sulphur domain"/>
    <property type="match status" value="1"/>
</dbReference>
<evidence type="ECO:0000256" key="1">
    <source>
        <dbReference type="ARBA" id="ARBA00022714"/>
    </source>
</evidence>
<keyword evidence="3" id="KW-0408">Iron</keyword>
<dbReference type="EMBL" id="JAHQXE010000003">
    <property type="protein sequence ID" value="MBV0902389.1"/>
    <property type="molecule type" value="Genomic_DNA"/>
</dbReference>
<keyword evidence="4" id="KW-0411">Iron-sulfur</keyword>